<dbReference type="AlphaFoldDB" id="A0A645GFA8"/>
<organism evidence="1">
    <name type="scientific">bioreactor metagenome</name>
    <dbReference type="NCBI Taxonomy" id="1076179"/>
    <lineage>
        <taxon>unclassified sequences</taxon>
        <taxon>metagenomes</taxon>
        <taxon>ecological metagenomes</taxon>
    </lineage>
</organism>
<accession>A0A645GFA8</accession>
<name>A0A645GFA8_9ZZZZ</name>
<protein>
    <submittedName>
        <fullName evidence="1">Uncharacterized protein</fullName>
    </submittedName>
</protein>
<sequence length="112" mass="12048">MAGDDQLGGSGFEPLLRVVERDAAADLKAARPGGQRPFRRRVVAGAEFDHMPAVQPVFAVEFGEPGGVAFGHEIGGDRRVRVRQRGADDLFDQTAMQIDAGAEKTHFSSVSR</sequence>
<proteinExistence type="predicted"/>
<comment type="caution">
    <text evidence="1">The sequence shown here is derived from an EMBL/GenBank/DDBJ whole genome shotgun (WGS) entry which is preliminary data.</text>
</comment>
<gene>
    <name evidence="1" type="ORF">SDC9_173013</name>
</gene>
<reference evidence="1" key="1">
    <citation type="submission" date="2019-08" db="EMBL/GenBank/DDBJ databases">
        <authorList>
            <person name="Kucharzyk K."/>
            <person name="Murdoch R.W."/>
            <person name="Higgins S."/>
            <person name="Loffler F."/>
        </authorList>
    </citation>
    <scope>NUCLEOTIDE SEQUENCE</scope>
</reference>
<evidence type="ECO:0000313" key="1">
    <source>
        <dbReference type="EMBL" id="MPN25601.1"/>
    </source>
</evidence>
<dbReference type="EMBL" id="VSSQ01074838">
    <property type="protein sequence ID" value="MPN25601.1"/>
    <property type="molecule type" value="Genomic_DNA"/>
</dbReference>